<gene>
    <name evidence="2" type="ORF">K9W46_01565</name>
</gene>
<dbReference type="InterPro" id="IPR012334">
    <property type="entry name" value="Pectin_lyas_fold"/>
</dbReference>
<feature type="domain" description="Right handed beta helix" evidence="1">
    <location>
        <begin position="101"/>
        <end position="254"/>
    </location>
</feature>
<dbReference type="InterPro" id="IPR022441">
    <property type="entry name" value="Para_beta_helix_rpt-2"/>
</dbReference>
<sequence length="267" mass="29440">MINKPKKTISKKKLTTLTTVLLVCFIFGGGLNSNLLPVIASGSGDFPPPSSGVWTISQETIINSEVIYINDSVSIESGGTLVLENCVIEMNGNEDDKANFIVKNNGNLTIINSKIEAFSDYSWYIEAEEGASLKITDSTLINFKGSKYTSVITLYNNYSVITNNTISNFNYKAIFARFTSHYNNITKNKISGGFVGFEVVDGWYNEINDNEFHSLSQFAISVNNGSFSNILRNKIFNVSSIAINFQRSMNVLCNTNNISTSKTAIEC</sequence>
<dbReference type="AlphaFoldDB" id="A0A9Y1FP72"/>
<dbReference type="InterPro" id="IPR006626">
    <property type="entry name" value="PbH1"/>
</dbReference>
<evidence type="ECO:0000313" key="2">
    <source>
        <dbReference type="EMBL" id="UJG43886.1"/>
    </source>
</evidence>
<organism evidence="2">
    <name type="scientific">Candidatus Heimdallarchaeum endolithica</name>
    <dbReference type="NCBI Taxonomy" id="2876572"/>
    <lineage>
        <taxon>Archaea</taxon>
        <taxon>Promethearchaeati</taxon>
        <taxon>Candidatus Heimdallarchaeota</taxon>
        <taxon>Candidatus Heimdallarchaeia (ex Rinke et al. 2021) (nom. nud.)</taxon>
        <taxon>Candidatus Heimdallarchaeales</taxon>
        <taxon>Candidatus Heimdallarchaeaceae</taxon>
        <taxon>Candidatus Heimdallarchaeum</taxon>
    </lineage>
</organism>
<dbReference type="InterPro" id="IPR039448">
    <property type="entry name" value="Beta_helix"/>
</dbReference>
<dbReference type="NCBIfam" id="TIGR03804">
    <property type="entry name" value="para_beta_helix"/>
    <property type="match status" value="1"/>
</dbReference>
<dbReference type="EMBL" id="CP084167">
    <property type="protein sequence ID" value="UJG43886.1"/>
    <property type="molecule type" value="Genomic_DNA"/>
</dbReference>
<proteinExistence type="predicted"/>
<evidence type="ECO:0000259" key="1">
    <source>
        <dbReference type="Pfam" id="PF13229"/>
    </source>
</evidence>
<name>A0A9Y1FP72_9ARCH</name>
<reference evidence="2" key="1">
    <citation type="journal article" date="2022" name="Nat. Microbiol.">
        <title>Unique mobile elements and scalable gene flow at the prokaryote-eukaryote boundary revealed by circularized Asgard archaea genomes.</title>
        <authorList>
            <person name="Wu F."/>
            <person name="Speth D.R."/>
            <person name="Philosof A."/>
            <person name="Cremiere A."/>
            <person name="Narayanan A."/>
            <person name="Barco R.A."/>
            <person name="Connon S.A."/>
            <person name="Amend J.P."/>
            <person name="Antoshechkin I.A."/>
            <person name="Orphan V.J."/>
        </authorList>
    </citation>
    <scope>NUCLEOTIDE SEQUENCE</scope>
    <source>
        <strain evidence="2">PR6</strain>
    </source>
</reference>
<protein>
    <submittedName>
        <fullName evidence="2">Right-handed parallel beta-helix repeat-containing protein</fullName>
    </submittedName>
</protein>
<dbReference type="SUPFAM" id="SSF51126">
    <property type="entry name" value="Pectin lyase-like"/>
    <property type="match status" value="1"/>
</dbReference>
<dbReference type="InterPro" id="IPR011050">
    <property type="entry name" value="Pectin_lyase_fold/virulence"/>
</dbReference>
<accession>A0A9Y1FP72</accession>
<dbReference type="Pfam" id="PF13229">
    <property type="entry name" value="Beta_helix"/>
    <property type="match status" value="1"/>
</dbReference>
<dbReference type="Proteomes" id="UP001200513">
    <property type="component" value="Chromosome"/>
</dbReference>
<dbReference type="Gene3D" id="2.160.20.10">
    <property type="entry name" value="Single-stranded right-handed beta-helix, Pectin lyase-like"/>
    <property type="match status" value="1"/>
</dbReference>
<dbReference type="SMART" id="SM00710">
    <property type="entry name" value="PbH1"/>
    <property type="match status" value="4"/>
</dbReference>